<dbReference type="GO" id="GO:0006508">
    <property type="term" value="P:proteolysis"/>
    <property type="evidence" value="ECO:0007669"/>
    <property type="project" value="InterPro"/>
</dbReference>
<dbReference type="AlphaFoldDB" id="D0BNV0"/>
<accession>D0BNV0</accession>
<dbReference type="PROSITE" id="PS51257">
    <property type="entry name" value="PROKAR_LIPOPROTEIN"/>
    <property type="match status" value="1"/>
</dbReference>
<name>D0BNV0_9LACT</name>
<dbReference type="MEROPS" id="M15.024"/>
<dbReference type="InterPro" id="IPR009045">
    <property type="entry name" value="Zn_M74/Hedgehog-like"/>
</dbReference>
<dbReference type="RefSeq" id="WP_006703911.1">
    <property type="nucleotide sequence ID" value="NZ_KI391971.1"/>
</dbReference>
<evidence type="ECO:0000313" key="4">
    <source>
        <dbReference type="Proteomes" id="UP000002939"/>
    </source>
</evidence>
<reference evidence="3" key="2">
    <citation type="submission" date="2011-10" db="EMBL/GenBank/DDBJ databases">
        <title>The Genome Sequence of Granulicatella elegans ATCC 700633.</title>
        <authorList>
            <consortium name="The Broad Institute Genome Sequencing Platform"/>
            <consortium name="The Broad Institute Genome Sequencing Center for Infectious Disease"/>
            <person name="Earl A."/>
            <person name="Ward D."/>
            <person name="Feldgarden M."/>
            <person name="Gevers D."/>
            <person name="Sibley C.D."/>
            <person name="Field T.R."/>
            <person name="Grinwis M."/>
            <person name="Eshaghurshan C.S."/>
            <person name="Surette M.G."/>
            <person name="Young S.K."/>
            <person name="Zeng Q."/>
            <person name="Gargeya S."/>
            <person name="Fitzgerald M."/>
            <person name="Haas B."/>
            <person name="Abouelleil A."/>
            <person name="Alvarado L."/>
            <person name="Arachchi H.M."/>
            <person name="Berlin A."/>
            <person name="Brown A."/>
            <person name="Chapman S.B."/>
            <person name="Chen Z."/>
            <person name="Dunbar C."/>
            <person name="Freedman E."/>
            <person name="Gearin G."/>
            <person name="Goldberg J."/>
            <person name="Griggs A."/>
            <person name="Gujja S."/>
            <person name="Heiman D."/>
            <person name="Howarth C."/>
            <person name="Larson L."/>
            <person name="Lui A."/>
            <person name="MacDonald P.J.P."/>
            <person name="Montmayeur A."/>
            <person name="Murphy C."/>
            <person name="Neiman D."/>
            <person name="Pearson M."/>
            <person name="Priest M."/>
            <person name="Roberts A."/>
            <person name="Saif S."/>
            <person name="Shea T."/>
            <person name="Shenoy N."/>
            <person name="Sisk P."/>
            <person name="Stolte C."/>
            <person name="Sykes S."/>
            <person name="Wortman J."/>
            <person name="Nusbaum C."/>
            <person name="Birren B."/>
        </authorList>
    </citation>
    <scope>NUCLEOTIDE SEQUENCE [LARGE SCALE GENOMIC DNA]</scope>
    <source>
        <strain evidence="3">ATCC 700633</strain>
    </source>
</reference>
<dbReference type="EMBL" id="ACRF02000018">
    <property type="protein sequence ID" value="EEW92335.1"/>
    <property type="molecule type" value="Genomic_DNA"/>
</dbReference>
<keyword evidence="4" id="KW-1185">Reference proteome</keyword>
<dbReference type="HOGENOM" id="CLU_054193_5_1_9"/>
<feature type="signal peptide" evidence="1">
    <location>
        <begin position="1"/>
        <end position="19"/>
    </location>
</feature>
<dbReference type="SUPFAM" id="SSF55166">
    <property type="entry name" value="Hedgehog/DD-peptidase"/>
    <property type="match status" value="1"/>
</dbReference>
<dbReference type="CDD" id="cd14852">
    <property type="entry name" value="LD-carboxypeptidase"/>
    <property type="match status" value="1"/>
</dbReference>
<proteinExistence type="predicted"/>
<feature type="domain" description="D-alanyl-D-alanine carboxypeptidase-like core" evidence="2">
    <location>
        <begin position="77"/>
        <end position="201"/>
    </location>
</feature>
<protein>
    <recommendedName>
        <fullName evidence="2">D-alanyl-D-alanine carboxypeptidase-like core domain-containing protein</fullName>
    </recommendedName>
</protein>
<dbReference type="Gene3D" id="3.30.1380.10">
    <property type="match status" value="1"/>
</dbReference>
<feature type="chain" id="PRO_5038389365" description="D-alanyl-D-alanine carboxypeptidase-like core domain-containing protein" evidence="1">
    <location>
        <begin position="20"/>
        <end position="226"/>
    </location>
</feature>
<dbReference type="STRING" id="626369.HMPREF0446_01635"/>
<evidence type="ECO:0000259" key="2">
    <source>
        <dbReference type="Pfam" id="PF02557"/>
    </source>
</evidence>
<dbReference type="PANTHER" id="PTHR34385">
    <property type="entry name" value="D-ALANYL-D-ALANINE CARBOXYPEPTIDASE"/>
    <property type="match status" value="1"/>
</dbReference>
<dbReference type="GO" id="GO:0008233">
    <property type="term" value="F:peptidase activity"/>
    <property type="evidence" value="ECO:0007669"/>
    <property type="project" value="InterPro"/>
</dbReference>
<comment type="caution">
    <text evidence="3">The sequence shown here is derived from an EMBL/GenBank/DDBJ whole genome shotgun (WGS) entry which is preliminary data.</text>
</comment>
<sequence>MKKFIYMVASLAFLTACHSTTTTENKAETTQATATTEQTTVTTKKSNGEADLSLGIQMVVNKKHKLPADYNPGENPIAGEKVRELIQKMQELGFSISNQYSGFRSYEYQTQLYQNYVNKDGKEAADTYSARPGYSEHQTGLAFDILNGSGGLLGENPQDNKAIEWLHSHAHEYGFIVRFQEGKEAITGYQAEAWHLRYVGDIAEKIYTSKQTLEEYFGVEGGNYAD</sequence>
<dbReference type="eggNOG" id="COG1876">
    <property type="taxonomic scope" value="Bacteria"/>
</dbReference>
<organism evidence="3 4">
    <name type="scientific">Granulicatella elegans ATCC 700633</name>
    <dbReference type="NCBI Taxonomy" id="626369"/>
    <lineage>
        <taxon>Bacteria</taxon>
        <taxon>Bacillati</taxon>
        <taxon>Bacillota</taxon>
        <taxon>Bacilli</taxon>
        <taxon>Lactobacillales</taxon>
        <taxon>Carnobacteriaceae</taxon>
        <taxon>Granulicatella</taxon>
    </lineage>
</organism>
<dbReference type="Proteomes" id="UP000002939">
    <property type="component" value="Unassembled WGS sequence"/>
</dbReference>
<dbReference type="PANTHER" id="PTHR34385:SF1">
    <property type="entry name" value="PEPTIDOGLYCAN L-ALANYL-D-GLUTAMATE ENDOPEPTIDASE CWLK"/>
    <property type="match status" value="1"/>
</dbReference>
<dbReference type="OrthoDB" id="9792074at2"/>
<dbReference type="InterPro" id="IPR003709">
    <property type="entry name" value="VanY-like_core_dom"/>
</dbReference>
<keyword evidence="1" id="KW-0732">Signal</keyword>
<dbReference type="Pfam" id="PF02557">
    <property type="entry name" value="VanY"/>
    <property type="match status" value="1"/>
</dbReference>
<dbReference type="InterPro" id="IPR058193">
    <property type="entry name" value="VanY/YodJ_core_dom"/>
</dbReference>
<gene>
    <name evidence="3" type="ORF">HMPREF0446_01635</name>
</gene>
<dbReference type="InterPro" id="IPR052179">
    <property type="entry name" value="DD-CPase-like"/>
</dbReference>
<evidence type="ECO:0000256" key="1">
    <source>
        <dbReference type="SAM" id="SignalP"/>
    </source>
</evidence>
<evidence type="ECO:0000313" key="3">
    <source>
        <dbReference type="EMBL" id="EEW92335.1"/>
    </source>
</evidence>
<reference evidence="3" key="1">
    <citation type="submission" date="2009-09" db="EMBL/GenBank/DDBJ databases">
        <authorList>
            <consortium name="The Broad Institute Genome Sequencing Platform"/>
            <person name="Ward D."/>
            <person name="Feldgarden M."/>
            <person name="Earl A."/>
            <person name="Young S.K."/>
            <person name="Zeng Q."/>
            <person name="Koehrsen M."/>
            <person name="Alvarado L."/>
            <person name="Berlin A."/>
            <person name="Bochicchio J."/>
            <person name="Borenstein D."/>
            <person name="Chapman S.B."/>
            <person name="Chen Z."/>
            <person name="Engels R."/>
            <person name="Freedman E."/>
            <person name="Gellesch M."/>
            <person name="Goldberg J."/>
            <person name="Griggs A."/>
            <person name="Gujja S."/>
            <person name="Heilman E."/>
            <person name="Heiman D."/>
            <person name="Hepburn T."/>
            <person name="Howarth C."/>
            <person name="Jen D."/>
            <person name="Larson L."/>
            <person name="Lewis B."/>
            <person name="Mehta T."/>
            <person name="Park D."/>
            <person name="Pearson M."/>
            <person name="Roberts A."/>
            <person name="Saif S."/>
            <person name="Shea T."/>
            <person name="Shenoy N."/>
            <person name="Sisk P."/>
            <person name="Stolte C."/>
            <person name="Sykes S."/>
            <person name="Thomson T."/>
            <person name="Walk T."/>
            <person name="White J."/>
            <person name="Yandava C."/>
            <person name="Sibley C.D."/>
            <person name="Field T.R."/>
            <person name="Grinwis M."/>
            <person name="Eshaghurshan C.S."/>
            <person name="Surette M.G."/>
            <person name="Haas B."/>
            <person name="Nusbaum C."/>
            <person name="Birren B."/>
        </authorList>
    </citation>
    <scope>NUCLEOTIDE SEQUENCE [LARGE SCALE GENOMIC DNA]</scope>
    <source>
        <strain evidence="3">ATCC 700633</strain>
    </source>
</reference>